<organism evidence="7 8">
    <name type="scientific">Streptomyces rimosus subsp. rimosus</name>
    <dbReference type="NCBI Taxonomy" id="132474"/>
    <lineage>
        <taxon>Bacteria</taxon>
        <taxon>Bacillati</taxon>
        <taxon>Actinomycetota</taxon>
        <taxon>Actinomycetes</taxon>
        <taxon>Kitasatosporales</taxon>
        <taxon>Streptomycetaceae</taxon>
        <taxon>Streptomyces</taxon>
    </lineage>
</organism>
<keyword evidence="8" id="KW-1185">Reference proteome</keyword>
<keyword evidence="1" id="KW-0805">Transcription regulation</keyword>
<keyword evidence="2" id="KW-0238">DNA-binding</keyword>
<keyword evidence="3" id="KW-0804">Transcription</keyword>
<evidence type="ECO:0000313" key="7">
    <source>
        <dbReference type="EMBL" id="UNZ08637.1"/>
    </source>
</evidence>
<evidence type="ECO:0000256" key="2">
    <source>
        <dbReference type="ARBA" id="ARBA00023125"/>
    </source>
</evidence>
<dbReference type="Gene3D" id="1.10.10.10">
    <property type="entry name" value="Winged helix-like DNA-binding domain superfamily/Winged helix DNA-binding domain"/>
    <property type="match status" value="1"/>
</dbReference>
<evidence type="ECO:0000259" key="5">
    <source>
        <dbReference type="SMART" id="SM00418"/>
    </source>
</evidence>
<dbReference type="InterPro" id="IPR012318">
    <property type="entry name" value="HTH_CRP"/>
</dbReference>
<dbReference type="EMBL" id="CP094299">
    <property type="protein sequence ID" value="UNZ08637.1"/>
    <property type="molecule type" value="Genomic_DNA"/>
</dbReference>
<dbReference type="InterPro" id="IPR036388">
    <property type="entry name" value="WH-like_DNA-bd_sf"/>
</dbReference>
<gene>
    <name evidence="7" type="ORF">SRIMR7_41460</name>
</gene>
<dbReference type="SUPFAM" id="SSF46785">
    <property type="entry name" value="Winged helix' DNA-binding domain"/>
    <property type="match status" value="1"/>
</dbReference>
<feature type="domain" description="HTH arsR-type" evidence="5">
    <location>
        <begin position="274"/>
        <end position="347"/>
    </location>
</feature>
<reference evidence="7 8" key="1">
    <citation type="submission" date="2022-03" db="EMBL/GenBank/DDBJ databases">
        <title>Complete genome of Streptomyces rimosus ssp. rimosus R7 (=ATCC 10970).</title>
        <authorList>
            <person name="Beganovic S."/>
            <person name="Ruckert C."/>
            <person name="Busche T."/>
            <person name="Kalinowski J."/>
            <person name="Wittmann C."/>
        </authorList>
    </citation>
    <scope>NUCLEOTIDE SEQUENCE [LARGE SCALE GENOMIC DNA]</scope>
    <source>
        <strain evidence="7 8">R7</strain>
        <plasmid evidence="7 8">pSRIMR7</plasmid>
    </source>
</reference>
<feature type="domain" description="HTH crp-type" evidence="6">
    <location>
        <begin position="287"/>
        <end position="337"/>
    </location>
</feature>
<dbReference type="InterPro" id="IPR001845">
    <property type="entry name" value="HTH_ArsR_DNA-bd_dom"/>
</dbReference>
<protein>
    <submittedName>
        <fullName evidence="7">MarR family protein</fullName>
    </submittedName>
</protein>
<dbReference type="Pfam" id="PF01022">
    <property type="entry name" value="HTH_5"/>
    <property type="match status" value="1"/>
</dbReference>
<evidence type="ECO:0000256" key="1">
    <source>
        <dbReference type="ARBA" id="ARBA00023015"/>
    </source>
</evidence>
<proteinExistence type="predicted"/>
<evidence type="ECO:0000259" key="6">
    <source>
        <dbReference type="SMART" id="SM00419"/>
    </source>
</evidence>
<dbReference type="SMART" id="SM00418">
    <property type="entry name" value="HTH_ARSR"/>
    <property type="match status" value="1"/>
</dbReference>
<feature type="region of interest" description="Disordered" evidence="4">
    <location>
        <begin position="347"/>
        <end position="385"/>
    </location>
</feature>
<dbReference type="PANTHER" id="PTHR43132">
    <property type="entry name" value="ARSENICAL RESISTANCE OPERON REPRESSOR ARSR-RELATED"/>
    <property type="match status" value="1"/>
</dbReference>
<keyword evidence="7" id="KW-0614">Plasmid</keyword>
<evidence type="ECO:0000256" key="3">
    <source>
        <dbReference type="ARBA" id="ARBA00023163"/>
    </source>
</evidence>
<dbReference type="InterPro" id="IPR051011">
    <property type="entry name" value="Metal_resp_trans_reg"/>
</dbReference>
<sequence length="385" mass="41334">MPPHDRRVLGSHPCLRCRGAWLARLRRTRKTFAPRNGTVTLVQRVTLCVDDLARIRIIDTLGRHVEAIFAVDALRNTQSDLLRAWRRRVLAKLAHPGKELAQARRLARVSGGSREVLSAWSSDATAPDTAHSGTSGLQRAPLTAAVEEMCQVAVRPHWKRVHAHLASAQDFRRDTMCRDGIEALLNSLGPGIRWNAPVLEIHSAGMTHVKPNGRGLLLSPSLFLQGGAAVLPSLPGRAGSSPVLIFPDRPGGHHCSLLDEGRSSASAASRLPQESLAALLGRTRAAILHALRHGCTNGELAEQLGITPGAVSQHTGTLRAAGLISTRRSDGGRVVHTVTTLGRHLLHAGPDPAEPGRRLGGPFSRDTRPLPPCISALSSRAFGDR</sequence>
<name>A0ABY3ZGW5_STRRM</name>
<evidence type="ECO:0000256" key="4">
    <source>
        <dbReference type="SAM" id="MobiDB-lite"/>
    </source>
</evidence>
<geneLocation type="plasmid" evidence="7 8">
    <name>pSRIMR7</name>
</geneLocation>
<accession>A0ABY3ZGW5</accession>
<dbReference type="CDD" id="cd00090">
    <property type="entry name" value="HTH_ARSR"/>
    <property type="match status" value="1"/>
</dbReference>
<dbReference type="PANTHER" id="PTHR43132:SF8">
    <property type="entry name" value="HTH-TYPE TRANSCRIPTIONAL REGULATOR KMTR"/>
    <property type="match status" value="1"/>
</dbReference>
<dbReference type="InterPro" id="IPR011991">
    <property type="entry name" value="ArsR-like_HTH"/>
</dbReference>
<evidence type="ECO:0000313" key="8">
    <source>
        <dbReference type="Proteomes" id="UP000829494"/>
    </source>
</evidence>
<dbReference type="InterPro" id="IPR036390">
    <property type="entry name" value="WH_DNA-bd_sf"/>
</dbReference>
<dbReference type="Proteomes" id="UP000829494">
    <property type="component" value="Plasmid pSRIMR7"/>
</dbReference>
<dbReference type="SMART" id="SM00419">
    <property type="entry name" value="HTH_CRP"/>
    <property type="match status" value="1"/>
</dbReference>